<reference evidence="19 20" key="1">
    <citation type="journal article" date="2015" name="Antonie Van Leeuwenhoek">
        <title>Prauserella endophytica sp. nov., an endophytic actinobacterium isolated from Tamarix taklamakanensis.</title>
        <authorList>
            <person name="Liu J.M."/>
            <person name="Habden X."/>
            <person name="Guo L."/>
            <person name="Tuo L."/>
            <person name="Jiang Z.K."/>
            <person name="Liu S.W."/>
            <person name="Liu X.F."/>
            <person name="Chen L."/>
            <person name="Li R.F."/>
            <person name="Zhang Y.Q."/>
            <person name="Sun C.H."/>
        </authorList>
    </citation>
    <scope>NUCLEOTIDE SEQUENCE [LARGE SCALE GENOMIC DNA]</scope>
    <source>
        <strain evidence="19 20">CGMCC 4.7182</strain>
    </source>
</reference>
<dbReference type="SUPFAM" id="SSF57716">
    <property type="entry name" value="Glucocorticoid receptor-like (DNA-binding domain)"/>
    <property type="match status" value="1"/>
</dbReference>
<evidence type="ECO:0000256" key="3">
    <source>
        <dbReference type="ARBA" id="ARBA00009409"/>
    </source>
</evidence>
<gene>
    <name evidence="19" type="ORF">FCN18_24810</name>
</gene>
<dbReference type="InterPro" id="IPR015887">
    <property type="entry name" value="DNA_glyclase_Znf_dom_DNA_BS"/>
</dbReference>
<evidence type="ECO:0000256" key="10">
    <source>
        <dbReference type="ARBA" id="ARBA00023204"/>
    </source>
</evidence>
<comment type="cofactor">
    <cofactor evidence="2">
        <name>Zn(2+)</name>
        <dbReference type="ChEBI" id="CHEBI:29105"/>
    </cofactor>
</comment>
<protein>
    <submittedName>
        <fullName evidence="19">Fpg/Nei family DNA glycosylase</fullName>
    </submittedName>
</protein>
<evidence type="ECO:0000256" key="12">
    <source>
        <dbReference type="ARBA" id="ARBA00023268"/>
    </source>
</evidence>
<dbReference type="RefSeq" id="WP_112272466.1">
    <property type="nucleotide sequence ID" value="NZ_SWMS01000015.1"/>
</dbReference>
<keyword evidence="10" id="KW-0234">DNA repair</keyword>
<sequence>MPELPDVEGFRRVFAGHAAGRPVRDVAVLDTGALKGVGAATFRDAVRGHRLGDPVRHGKWLVTEVSGTGQAVLLHFGMTGSLEWAGDGEPRHRHDRVVFTFSSGELRYRDMRKLTGLRLARDESDREAMLAGLGPDALSVSKAELGELLGGLRRRLKPALTDQSVLAGLGNLLADEILWRARLHPRRSTTDLSSADVARLHARMGTVLRQSVKAGRVPPRPSWLTGRRDEPSGSCPRCGTTLRHGRVDGRGTVWCPRCQPE</sequence>
<evidence type="ECO:0000256" key="4">
    <source>
        <dbReference type="ARBA" id="ARBA00022723"/>
    </source>
</evidence>
<keyword evidence="20" id="KW-1185">Reference proteome</keyword>
<evidence type="ECO:0000256" key="6">
    <source>
        <dbReference type="ARBA" id="ARBA00022771"/>
    </source>
</evidence>
<keyword evidence="11" id="KW-0456">Lyase</keyword>
<dbReference type="Pfam" id="PF06827">
    <property type="entry name" value="zf-FPG_IleRS"/>
    <property type="match status" value="1"/>
</dbReference>
<dbReference type="InterPro" id="IPR010979">
    <property type="entry name" value="Ribosomal_uS13-like_H2TH"/>
</dbReference>
<dbReference type="SMART" id="SM01232">
    <property type="entry name" value="H2TH"/>
    <property type="match status" value="1"/>
</dbReference>
<keyword evidence="4" id="KW-0479">Metal-binding</keyword>
<keyword evidence="12" id="KW-0511">Multifunctional enzyme</keyword>
<dbReference type="PROSITE" id="PS01242">
    <property type="entry name" value="ZF_FPG_1"/>
    <property type="match status" value="1"/>
</dbReference>
<comment type="catalytic activity">
    <reaction evidence="14">
        <text>2'-deoxyribonucleotide-(2'-deoxyribose 5'-phosphate)-2'-deoxyribonucleotide-DNA = a 3'-end 2'-deoxyribonucleotide-(2,3-dehydro-2,3-deoxyribose 5'-phosphate)-DNA + a 5'-end 5'-phospho-2'-deoxyribonucleoside-DNA + H(+)</text>
        <dbReference type="Rhea" id="RHEA:66592"/>
        <dbReference type="Rhea" id="RHEA-COMP:13180"/>
        <dbReference type="Rhea" id="RHEA-COMP:16897"/>
        <dbReference type="Rhea" id="RHEA-COMP:17067"/>
        <dbReference type="ChEBI" id="CHEBI:15378"/>
        <dbReference type="ChEBI" id="CHEBI:136412"/>
        <dbReference type="ChEBI" id="CHEBI:157695"/>
        <dbReference type="ChEBI" id="CHEBI:167181"/>
        <dbReference type="EC" id="4.2.99.18"/>
    </reaction>
</comment>
<evidence type="ECO:0000256" key="5">
    <source>
        <dbReference type="ARBA" id="ARBA00022763"/>
    </source>
</evidence>
<keyword evidence="6 15" id="KW-0863">Zinc-finger</keyword>
<dbReference type="PROSITE" id="PS51066">
    <property type="entry name" value="ZF_FPG_2"/>
    <property type="match status" value="1"/>
</dbReference>
<accession>A0ABY2RZF9</accession>
<feature type="domain" description="Formamidopyrimidine-DNA glycosylase catalytic" evidence="18">
    <location>
        <begin position="2"/>
        <end position="115"/>
    </location>
</feature>
<feature type="domain" description="FPG-type" evidence="17">
    <location>
        <begin position="223"/>
        <end position="260"/>
    </location>
</feature>
<dbReference type="EMBL" id="SWMS01000015">
    <property type="protein sequence ID" value="TKG66689.1"/>
    <property type="molecule type" value="Genomic_DNA"/>
</dbReference>
<keyword evidence="9" id="KW-0238">DNA-binding</keyword>
<evidence type="ECO:0000256" key="13">
    <source>
        <dbReference type="ARBA" id="ARBA00023295"/>
    </source>
</evidence>
<evidence type="ECO:0000256" key="14">
    <source>
        <dbReference type="ARBA" id="ARBA00044632"/>
    </source>
</evidence>
<dbReference type="Proteomes" id="UP000309992">
    <property type="component" value="Unassembled WGS sequence"/>
</dbReference>
<dbReference type="SUPFAM" id="SSF81624">
    <property type="entry name" value="N-terminal domain of MutM-like DNA repair proteins"/>
    <property type="match status" value="1"/>
</dbReference>
<dbReference type="Gene3D" id="1.10.8.50">
    <property type="match status" value="1"/>
</dbReference>
<dbReference type="Gene3D" id="3.20.190.10">
    <property type="entry name" value="MutM-like, N-terminal"/>
    <property type="match status" value="1"/>
</dbReference>
<evidence type="ECO:0000313" key="19">
    <source>
        <dbReference type="EMBL" id="TKG66689.1"/>
    </source>
</evidence>
<comment type="similarity">
    <text evidence="3">Belongs to the FPG family.</text>
</comment>
<dbReference type="SMART" id="SM00898">
    <property type="entry name" value="Fapy_DNA_glyco"/>
    <property type="match status" value="1"/>
</dbReference>
<comment type="catalytic activity">
    <reaction evidence="1">
        <text>Hydrolysis of DNA containing ring-opened 7-methylguanine residues, releasing 2,6-diamino-4-hydroxy-5-(N-methyl)formamidopyrimidine.</text>
        <dbReference type="EC" id="3.2.2.23"/>
    </reaction>
</comment>
<evidence type="ECO:0000313" key="20">
    <source>
        <dbReference type="Proteomes" id="UP000309992"/>
    </source>
</evidence>
<evidence type="ECO:0000259" key="17">
    <source>
        <dbReference type="PROSITE" id="PS51066"/>
    </source>
</evidence>
<dbReference type="Pfam" id="PF06831">
    <property type="entry name" value="H2TH"/>
    <property type="match status" value="1"/>
</dbReference>
<dbReference type="InterPro" id="IPR012319">
    <property type="entry name" value="FPG_cat"/>
</dbReference>
<evidence type="ECO:0000256" key="16">
    <source>
        <dbReference type="SAM" id="MobiDB-lite"/>
    </source>
</evidence>
<feature type="region of interest" description="Disordered" evidence="16">
    <location>
        <begin position="214"/>
        <end position="236"/>
    </location>
</feature>
<keyword evidence="8" id="KW-0862">Zinc</keyword>
<proteinExistence type="inferred from homology"/>
<dbReference type="CDD" id="cd08966">
    <property type="entry name" value="EcFpg-like_N"/>
    <property type="match status" value="1"/>
</dbReference>
<evidence type="ECO:0000259" key="18">
    <source>
        <dbReference type="PROSITE" id="PS51068"/>
    </source>
</evidence>
<comment type="caution">
    <text evidence="19">The sequence shown here is derived from an EMBL/GenBank/DDBJ whole genome shotgun (WGS) entry which is preliminary data.</text>
</comment>
<name>A0ABY2RZF9_9PSEU</name>
<keyword evidence="7" id="KW-0378">Hydrolase</keyword>
<evidence type="ECO:0000256" key="11">
    <source>
        <dbReference type="ARBA" id="ARBA00023239"/>
    </source>
</evidence>
<evidence type="ECO:0000256" key="9">
    <source>
        <dbReference type="ARBA" id="ARBA00023125"/>
    </source>
</evidence>
<keyword evidence="13" id="KW-0326">Glycosidase</keyword>
<dbReference type="InterPro" id="IPR035937">
    <property type="entry name" value="FPG_N"/>
</dbReference>
<evidence type="ECO:0000256" key="7">
    <source>
        <dbReference type="ARBA" id="ARBA00022801"/>
    </source>
</evidence>
<keyword evidence="5" id="KW-0227">DNA damage</keyword>
<dbReference type="Pfam" id="PF01149">
    <property type="entry name" value="Fapy_DNA_glyco"/>
    <property type="match status" value="1"/>
</dbReference>
<dbReference type="SUPFAM" id="SSF46946">
    <property type="entry name" value="S13-like H2TH domain"/>
    <property type="match status" value="1"/>
</dbReference>
<evidence type="ECO:0000256" key="8">
    <source>
        <dbReference type="ARBA" id="ARBA00022833"/>
    </source>
</evidence>
<dbReference type="InterPro" id="IPR010663">
    <property type="entry name" value="Znf_FPG/IleRS"/>
</dbReference>
<dbReference type="InterPro" id="IPR000214">
    <property type="entry name" value="Znf_DNA_glyclase/AP_lyase"/>
</dbReference>
<organism evidence="19 20">
    <name type="scientific">Prauserella endophytica</name>
    <dbReference type="NCBI Taxonomy" id="1592324"/>
    <lineage>
        <taxon>Bacteria</taxon>
        <taxon>Bacillati</taxon>
        <taxon>Actinomycetota</taxon>
        <taxon>Actinomycetes</taxon>
        <taxon>Pseudonocardiales</taxon>
        <taxon>Pseudonocardiaceae</taxon>
        <taxon>Prauserella</taxon>
        <taxon>Prauserella coralliicola group</taxon>
    </lineage>
</organism>
<dbReference type="PANTHER" id="PTHR22993:SF9">
    <property type="entry name" value="FORMAMIDOPYRIMIDINE-DNA GLYCOSYLASE"/>
    <property type="match status" value="1"/>
</dbReference>
<dbReference type="PROSITE" id="PS51068">
    <property type="entry name" value="FPG_CAT"/>
    <property type="match status" value="1"/>
</dbReference>
<evidence type="ECO:0000256" key="15">
    <source>
        <dbReference type="PROSITE-ProRule" id="PRU00391"/>
    </source>
</evidence>
<dbReference type="InterPro" id="IPR015886">
    <property type="entry name" value="H2TH_FPG"/>
</dbReference>
<evidence type="ECO:0000256" key="1">
    <source>
        <dbReference type="ARBA" id="ARBA00001668"/>
    </source>
</evidence>
<dbReference type="PANTHER" id="PTHR22993">
    <property type="entry name" value="FORMAMIDOPYRIMIDINE-DNA GLYCOSYLASE"/>
    <property type="match status" value="1"/>
</dbReference>
<evidence type="ECO:0000256" key="2">
    <source>
        <dbReference type="ARBA" id="ARBA00001947"/>
    </source>
</evidence>